<dbReference type="OrthoDB" id="328496at2759"/>
<keyword evidence="3" id="KW-1185">Reference proteome</keyword>
<dbReference type="RefSeq" id="XP_029219250.1">
    <property type="nucleotide sequence ID" value="XM_029364542.1"/>
</dbReference>
<evidence type="ECO:0000256" key="1">
    <source>
        <dbReference type="SAM" id="Phobius"/>
    </source>
</evidence>
<organism evidence="2 3">
    <name type="scientific">Besnoitia besnoiti</name>
    <name type="common">Apicomplexan protozoan</name>
    <dbReference type="NCBI Taxonomy" id="94643"/>
    <lineage>
        <taxon>Eukaryota</taxon>
        <taxon>Sar</taxon>
        <taxon>Alveolata</taxon>
        <taxon>Apicomplexa</taxon>
        <taxon>Conoidasida</taxon>
        <taxon>Coccidia</taxon>
        <taxon>Eucoccidiorida</taxon>
        <taxon>Eimeriorina</taxon>
        <taxon>Sarcocystidae</taxon>
        <taxon>Besnoitia</taxon>
    </lineage>
</organism>
<protein>
    <recommendedName>
        <fullName evidence="4">Transmembrane protein</fullName>
    </recommendedName>
</protein>
<gene>
    <name evidence="2" type="ORF">BESB_061280</name>
</gene>
<dbReference type="AlphaFoldDB" id="A0A2A9MG37"/>
<dbReference type="KEGG" id="bbes:BESB_061280"/>
<dbReference type="Proteomes" id="UP000224006">
    <property type="component" value="Chromosome V"/>
</dbReference>
<dbReference type="EMBL" id="NWUJ01000005">
    <property type="protein sequence ID" value="PFH35241.1"/>
    <property type="molecule type" value="Genomic_DNA"/>
</dbReference>
<feature type="transmembrane region" description="Helical" evidence="1">
    <location>
        <begin position="73"/>
        <end position="98"/>
    </location>
</feature>
<reference evidence="2 3" key="1">
    <citation type="submission" date="2017-09" db="EMBL/GenBank/DDBJ databases">
        <title>Genome sequencing of Besnoitia besnoiti strain Bb-Ger1.</title>
        <authorList>
            <person name="Schares G."/>
            <person name="Venepally P."/>
            <person name="Lorenzi H.A."/>
        </authorList>
    </citation>
    <scope>NUCLEOTIDE SEQUENCE [LARGE SCALE GENOMIC DNA]</scope>
    <source>
        <strain evidence="2 3">Bb-Ger1</strain>
    </source>
</reference>
<sequence length="127" mass="13404">MDTPPGRADVRKKTVESNADRFSYPLVVGSTVIAITAALFALCLGFYVTCVCWMDVNGGILFTGRGCTLHQRVVGPIAIIFGTFGVSATLFILCQGFVTPRLLAVTLASLGGGGPAAAWNWVDVAHR</sequence>
<evidence type="ECO:0000313" key="2">
    <source>
        <dbReference type="EMBL" id="PFH35241.1"/>
    </source>
</evidence>
<name>A0A2A9MG37_BESBE</name>
<comment type="caution">
    <text evidence="2">The sequence shown here is derived from an EMBL/GenBank/DDBJ whole genome shotgun (WGS) entry which is preliminary data.</text>
</comment>
<dbReference type="VEuPathDB" id="ToxoDB:BESB_061280"/>
<proteinExistence type="predicted"/>
<feature type="transmembrane region" description="Helical" evidence="1">
    <location>
        <begin position="104"/>
        <end position="122"/>
    </location>
</feature>
<evidence type="ECO:0000313" key="3">
    <source>
        <dbReference type="Proteomes" id="UP000224006"/>
    </source>
</evidence>
<dbReference type="GeneID" id="40311056"/>
<accession>A0A2A9MG37</accession>
<evidence type="ECO:0008006" key="4">
    <source>
        <dbReference type="Google" id="ProtNLM"/>
    </source>
</evidence>
<feature type="transmembrane region" description="Helical" evidence="1">
    <location>
        <begin position="26"/>
        <end position="53"/>
    </location>
</feature>
<keyword evidence="1" id="KW-1133">Transmembrane helix</keyword>
<keyword evidence="1" id="KW-0812">Transmembrane</keyword>
<keyword evidence="1" id="KW-0472">Membrane</keyword>